<dbReference type="InterPro" id="IPR003849">
    <property type="entry name" value="Preprotein_translocase_YajC"/>
</dbReference>
<dbReference type="GO" id="GO:0005886">
    <property type="term" value="C:plasma membrane"/>
    <property type="evidence" value="ECO:0007669"/>
    <property type="project" value="UniProtKB-SubCell"/>
</dbReference>
<gene>
    <name evidence="12" type="primary">yajC</name>
    <name evidence="12" type="ORF">FRX97_02685</name>
</gene>
<evidence type="ECO:0000256" key="3">
    <source>
        <dbReference type="ARBA" id="ARBA00014962"/>
    </source>
</evidence>
<keyword evidence="8 11" id="KW-1133">Transmembrane helix</keyword>
<name>A0A5C6VBY6_9FLAO</name>
<dbReference type="Pfam" id="PF02699">
    <property type="entry name" value="YajC"/>
    <property type="match status" value="1"/>
</dbReference>
<keyword evidence="5" id="KW-1003">Cell membrane</keyword>
<dbReference type="EMBL" id="VORB01000002">
    <property type="protein sequence ID" value="TXC82016.1"/>
    <property type="molecule type" value="Genomic_DNA"/>
</dbReference>
<dbReference type="RefSeq" id="WP_147013124.1">
    <property type="nucleotide sequence ID" value="NZ_VORB01000002.1"/>
</dbReference>
<evidence type="ECO:0000313" key="12">
    <source>
        <dbReference type="EMBL" id="TXC82016.1"/>
    </source>
</evidence>
<evidence type="ECO:0000256" key="2">
    <source>
        <dbReference type="ARBA" id="ARBA00006742"/>
    </source>
</evidence>
<evidence type="ECO:0000256" key="9">
    <source>
        <dbReference type="ARBA" id="ARBA00023010"/>
    </source>
</evidence>
<keyword evidence="6 11" id="KW-0812">Transmembrane</keyword>
<keyword evidence="4" id="KW-0813">Transport</keyword>
<dbReference type="PANTHER" id="PTHR33909:SF1">
    <property type="entry name" value="SEC TRANSLOCON ACCESSORY COMPLEX SUBUNIT YAJC"/>
    <property type="match status" value="1"/>
</dbReference>
<evidence type="ECO:0000256" key="5">
    <source>
        <dbReference type="ARBA" id="ARBA00022475"/>
    </source>
</evidence>
<dbReference type="NCBIfam" id="TIGR00739">
    <property type="entry name" value="yajC"/>
    <property type="match status" value="1"/>
</dbReference>
<evidence type="ECO:0000256" key="10">
    <source>
        <dbReference type="ARBA" id="ARBA00023136"/>
    </source>
</evidence>
<keyword evidence="7" id="KW-0653">Protein transport</keyword>
<evidence type="ECO:0000256" key="11">
    <source>
        <dbReference type="SAM" id="Phobius"/>
    </source>
</evidence>
<proteinExistence type="inferred from homology"/>
<dbReference type="OrthoDB" id="9800132at2"/>
<comment type="similarity">
    <text evidence="2">Belongs to the YajC family.</text>
</comment>
<accession>A0A5C6VBY6</accession>
<dbReference type="PANTHER" id="PTHR33909">
    <property type="entry name" value="SEC TRANSLOCON ACCESSORY COMPLEX SUBUNIT YAJC"/>
    <property type="match status" value="1"/>
</dbReference>
<evidence type="ECO:0000256" key="4">
    <source>
        <dbReference type="ARBA" id="ARBA00022448"/>
    </source>
</evidence>
<protein>
    <recommendedName>
        <fullName evidence="3">Sec translocon accessory complex subunit YajC</fullName>
    </recommendedName>
</protein>
<evidence type="ECO:0000256" key="8">
    <source>
        <dbReference type="ARBA" id="ARBA00022989"/>
    </source>
</evidence>
<feature type="transmembrane region" description="Helical" evidence="11">
    <location>
        <begin position="25"/>
        <end position="41"/>
    </location>
</feature>
<evidence type="ECO:0000256" key="1">
    <source>
        <dbReference type="ARBA" id="ARBA00004162"/>
    </source>
</evidence>
<evidence type="ECO:0000256" key="7">
    <source>
        <dbReference type="ARBA" id="ARBA00022927"/>
    </source>
</evidence>
<keyword evidence="9" id="KW-0811">Translocation</keyword>
<dbReference type="AlphaFoldDB" id="A0A5C6VBY6"/>
<dbReference type="SMART" id="SM01323">
    <property type="entry name" value="YajC"/>
    <property type="match status" value="1"/>
</dbReference>
<dbReference type="Proteomes" id="UP000321168">
    <property type="component" value="Unassembled WGS sequence"/>
</dbReference>
<dbReference type="PRINTS" id="PR01853">
    <property type="entry name" value="YAJCTRNLCASE"/>
</dbReference>
<comment type="caution">
    <text evidence="12">The sequence shown here is derived from an EMBL/GenBank/DDBJ whole genome shotgun (WGS) entry which is preliminary data.</text>
</comment>
<keyword evidence="10 11" id="KW-0472">Membrane</keyword>
<evidence type="ECO:0000256" key="6">
    <source>
        <dbReference type="ARBA" id="ARBA00022692"/>
    </source>
</evidence>
<dbReference type="GO" id="GO:0015031">
    <property type="term" value="P:protein transport"/>
    <property type="evidence" value="ECO:0007669"/>
    <property type="project" value="UniProtKB-KW"/>
</dbReference>
<sequence>MNLLSVFLMAPPAEGQNPIISLIPWVGIIIVFYFFMIRPQMKRNKELKKFRESLKQGDKVVTMSGIHGKIKDIDTDTVVLEIENGKLRVEKSALSPSGKMEPQKG</sequence>
<comment type="subcellular location">
    <subcellularLocation>
        <location evidence="1">Cell membrane</location>
        <topology evidence="1">Single-pass membrane protein</topology>
    </subcellularLocation>
</comment>
<keyword evidence="13" id="KW-1185">Reference proteome</keyword>
<evidence type="ECO:0000313" key="13">
    <source>
        <dbReference type="Proteomes" id="UP000321168"/>
    </source>
</evidence>
<reference evidence="12 13" key="1">
    <citation type="submission" date="2019-08" db="EMBL/GenBank/DDBJ databases">
        <title>Genome of Luteibaculum oceani JCM 18817.</title>
        <authorList>
            <person name="Bowman J.P."/>
        </authorList>
    </citation>
    <scope>NUCLEOTIDE SEQUENCE [LARGE SCALE GENOMIC DNA]</scope>
    <source>
        <strain evidence="12 13">JCM 18817</strain>
    </source>
</reference>
<organism evidence="12 13">
    <name type="scientific">Luteibaculum oceani</name>
    <dbReference type="NCBI Taxonomy" id="1294296"/>
    <lineage>
        <taxon>Bacteria</taxon>
        <taxon>Pseudomonadati</taxon>
        <taxon>Bacteroidota</taxon>
        <taxon>Flavobacteriia</taxon>
        <taxon>Flavobacteriales</taxon>
        <taxon>Luteibaculaceae</taxon>
        <taxon>Luteibaculum</taxon>
    </lineage>
</organism>